<dbReference type="AlphaFoldDB" id="A0A7W4VUJ1"/>
<evidence type="ECO:0000256" key="1">
    <source>
        <dbReference type="ARBA" id="ARBA00011870"/>
    </source>
</evidence>
<evidence type="ECO:0000313" key="5">
    <source>
        <dbReference type="Proteomes" id="UP000589626"/>
    </source>
</evidence>
<dbReference type="GO" id="GO:0019678">
    <property type="term" value="P:propionate metabolic process, methylmalonyl pathway"/>
    <property type="evidence" value="ECO:0007669"/>
    <property type="project" value="TreeGrafter"/>
</dbReference>
<dbReference type="GO" id="GO:0004494">
    <property type="term" value="F:methylmalonyl-CoA mutase activity"/>
    <property type="evidence" value="ECO:0007669"/>
    <property type="project" value="UniProtKB-EC"/>
</dbReference>
<dbReference type="EC" id="5.4.99.2" evidence="4"/>
<dbReference type="InterPro" id="IPR016176">
    <property type="entry name" value="Cbl-dep_enz_cat"/>
</dbReference>
<dbReference type="GO" id="GO:0005737">
    <property type="term" value="C:cytoplasm"/>
    <property type="evidence" value="ECO:0007669"/>
    <property type="project" value="TreeGrafter"/>
</dbReference>
<accession>A0A7W4VUJ1</accession>
<name>A0A7W4VUJ1_9ACTN</name>
<sequence length="574" mass="60192">MTERGTLEGGLSEPEELEPEQGSLDLADPADTWTVADWEAQAAAVLRKAGRLGEQDADDLVWERLTRTTLDGIGISPLGTAALLDGLRTSGRPTRQGDWDVRSYVDAGDPAAAKLANEEALVDLDGGVTSLWLRGSADYATVLKDVLLDLAPVVLDGGDPQAFLAYARSSLAEGRELHPATNLGVPAADATGELARAAQQRGVLAFVVDATAVHDRGASDAQELAWSLAAGAAYLRTLTDAGLSVDEAAGLVEFRYAATDEQFATIAKLRAARRAWARMLELSSAQGREQRQHVVTSRPMMSKYDPWVNMLRTTVAAFAAGVGGADSVTVLPFDGPLGRPDAFGRRIARNTSHLLIDESHVAHVADPAGGAYAVEKLTDDLAVAAWELLGRLEEGADLDAEIAETVARRDAAVARRKRPITGLTEFPNLGEVLPERDPAGADTTRRYGAAFEALRDRPVASKVFLATLGTVAQHTARATFASNLLAAGGIAVDVAGPTPGVDDLVAAYDGQAVVCLAGADATYAEWGQAAAEALRAAGATHVIIAGKPADYADASCAMGVDALAFLTSTREKLQ</sequence>
<dbReference type="EMBL" id="JACHWR010000001">
    <property type="protein sequence ID" value="MBB3041624.1"/>
    <property type="molecule type" value="Genomic_DNA"/>
</dbReference>
<reference evidence="4 5" key="1">
    <citation type="submission" date="2020-08" db="EMBL/GenBank/DDBJ databases">
        <title>Sequencing the genomes of 1000 actinobacteria strains.</title>
        <authorList>
            <person name="Klenk H.-P."/>
        </authorList>
    </citation>
    <scope>NUCLEOTIDE SEQUENCE [LARGE SCALE GENOMIC DNA]</scope>
    <source>
        <strain evidence="4 5">DSM 105498</strain>
    </source>
</reference>
<evidence type="ECO:0000256" key="2">
    <source>
        <dbReference type="SAM" id="MobiDB-lite"/>
    </source>
</evidence>
<comment type="caution">
    <text evidence="4">The sequence shown here is derived from an EMBL/GenBank/DDBJ whole genome shotgun (WGS) entry which is preliminary data.</text>
</comment>
<dbReference type="SUPFAM" id="SSF51703">
    <property type="entry name" value="Cobalamin (vitamin B12)-dependent enzymes"/>
    <property type="match status" value="1"/>
</dbReference>
<evidence type="ECO:0000259" key="3">
    <source>
        <dbReference type="Pfam" id="PF01642"/>
    </source>
</evidence>
<dbReference type="Gene3D" id="3.20.20.240">
    <property type="entry name" value="Methylmalonyl-CoA mutase"/>
    <property type="match status" value="1"/>
</dbReference>
<proteinExistence type="predicted"/>
<keyword evidence="5" id="KW-1185">Reference proteome</keyword>
<dbReference type="Proteomes" id="UP000589626">
    <property type="component" value="Unassembled WGS sequence"/>
</dbReference>
<organism evidence="4 5">
    <name type="scientific">Nocardioides soli</name>
    <dbReference type="NCBI Taxonomy" id="1036020"/>
    <lineage>
        <taxon>Bacteria</taxon>
        <taxon>Bacillati</taxon>
        <taxon>Actinomycetota</taxon>
        <taxon>Actinomycetes</taxon>
        <taxon>Propionibacteriales</taxon>
        <taxon>Nocardioidaceae</taxon>
        <taxon>Nocardioides</taxon>
    </lineage>
</organism>
<comment type="subunit">
    <text evidence="1">Heterodimer of an alpha and a beta chain.</text>
</comment>
<dbReference type="PANTHER" id="PTHR48101:SF4">
    <property type="entry name" value="METHYLMALONYL-COA MUTASE, MITOCHONDRIAL"/>
    <property type="match status" value="1"/>
</dbReference>
<dbReference type="PANTHER" id="PTHR48101">
    <property type="entry name" value="METHYLMALONYL-COA MUTASE, MITOCHONDRIAL-RELATED"/>
    <property type="match status" value="1"/>
</dbReference>
<feature type="domain" description="Methylmalonyl-CoA mutase alpha/beta chain catalytic" evidence="3">
    <location>
        <begin position="208"/>
        <end position="429"/>
    </location>
</feature>
<dbReference type="GO" id="GO:0031419">
    <property type="term" value="F:cobalamin binding"/>
    <property type="evidence" value="ECO:0007669"/>
    <property type="project" value="UniProtKB-KW"/>
</dbReference>
<evidence type="ECO:0000313" key="4">
    <source>
        <dbReference type="EMBL" id="MBB3041624.1"/>
    </source>
</evidence>
<dbReference type="RefSeq" id="WP_183591505.1">
    <property type="nucleotide sequence ID" value="NZ_JACHWR010000001.1"/>
</dbReference>
<keyword evidence="4" id="KW-0413">Isomerase</keyword>
<dbReference type="Gene3D" id="3.40.50.280">
    <property type="entry name" value="Cobalamin-binding domain"/>
    <property type="match status" value="1"/>
</dbReference>
<protein>
    <submittedName>
        <fullName evidence="4">Methylmalonyl-CoA mutase</fullName>
        <ecNumber evidence="4">5.4.99.2</ecNumber>
    </submittedName>
</protein>
<feature type="region of interest" description="Disordered" evidence="2">
    <location>
        <begin position="1"/>
        <end position="26"/>
    </location>
</feature>
<dbReference type="InterPro" id="IPR006099">
    <property type="entry name" value="MeMalonylCoA_mutase_a/b_cat"/>
</dbReference>
<dbReference type="Pfam" id="PF01642">
    <property type="entry name" value="MM_CoA_mutase"/>
    <property type="match status" value="1"/>
</dbReference>
<gene>
    <name evidence="4" type="ORF">FHU40_001425</name>
</gene>